<proteinExistence type="predicted"/>
<protein>
    <submittedName>
        <fullName evidence="2">Uncharacterized protein</fullName>
    </submittedName>
</protein>
<evidence type="ECO:0000313" key="2">
    <source>
        <dbReference type="EMBL" id="GFD30466.1"/>
    </source>
</evidence>
<evidence type="ECO:0000256" key="1">
    <source>
        <dbReference type="SAM" id="MobiDB-lite"/>
    </source>
</evidence>
<gene>
    <name evidence="2" type="ORF">Tci_902435</name>
</gene>
<feature type="region of interest" description="Disordered" evidence="1">
    <location>
        <begin position="1"/>
        <end position="123"/>
    </location>
</feature>
<organism evidence="2">
    <name type="scientific">Tanacetum cinerariifolium</name>
    <name type="common">Dalmatian daisy</name>
    <name type="synonym">Chrysanthemum cinerariifolium</name>
    <dbReference type="NCBI Taxonomy" id="118510"/>
    <lineage>
        <taxon>Eukaryota</taxon>
        <taxon>Viridiplantae</taxon>
        <taxon>Streptophyta</taxon>
        <taxon>Embryophyta</taxon>
        <taxon>Tracheophyta</taxon>
        <taxon>Spermatophyta</taxon>
        <taxon>Magnoliopsida</taxon>
        <taxon>eudicotyledons</taxon>
        <taxon>Gunneridae</taxon>
        <taxon>Pentapetalae</taxon>
        <taxon>asterids</taxon>
        <taxon>campanulids</taxon>
        <taxon>Asterales</taxon>
        <taxon>Asteraceae</taxon>
        <taxon>Asteroideae</taxon>
        <taxon>Anthemideae</taxon>
        <taxon>Anthemidinae</taxon>
        <taxon>Tanacetum</taxon>
    </lineage>
</organism>
<accession>A0A699VAZ9</accession>
<feature type="compositionally biased region" description="Basic and acidic residues" evidence="1">
    <location>
        <begin position="85"/>
        <end position="105"/>
    </location>
</feature>
<feature type="non-terminal residue" evidence="2">
    <location>
        <position position="1"/>
    </location>
</feature>
<sequence length="176" mass="19593">SDDDTTDSDTPDTPPSPTHDTPFTKITDSTQRSPVIPRRRVMILAPGQPIPHGRPYRYHPNGPVHMMTSRKRVRPLHVQQLSMRHSVDHSSSDSSSRHSSLDHFSPDLPNTSVGPSRKRRRSPMTYVPALPLVSGALSPIRADLMPPPKRVRDIGYLADLEVNPRETGVERVAHPA</sequence>
<reference evidence="2" key="1">
    <citation type="journal article" date="2019" name="Sci. Rep.">
        <title>Draft genome of Tanacetum cinerariifolium, the natural source of mosquito coil.</title>
        <authorList>
            <person name="Yamashiro T."/>
            <person name="Shiraishi A."/>
            <person name="Satake H."/>
            <person name="Nakayama K."/>
        </authorList>
    </citation>
    <scope>NUCLEOTIDE SEQUENCE</scope>
</reference>
<dbReference type="AlphaFoldDB" id="A0A699VAZ9"/>
<feature type="compositionally biased region" description="Acidic residues" evidence="1">
    <location>
        <begin position="1"/>
        <end position="10"/>
    </location>
</feature>
<feature type="non-terminal residue" evidence="2">
    <location>
        <position position="176"/>
    </location>
</feature>
<name>A0A699VAZ9_TANCI</name>
<comment type="caution">
    <text evidence="2">The sequence shown here is derived from an EMBL/GenBank/DDBJ whole genome shotgun (WGS) entry which is preliminary data.</text>
</comment>
<dbReference type="EMBL" id="BKCJ011404164">
    <property type="protein sequence ID" value="GFD30466.1"/>
    <property type="molecule type" value="Genomic_DNA"/>
</dbReference>